<dbReference type="InterPro" id="IPR050789">
    <property type="entry name" value="Diverse_Enzym_Activities"/>
</dbReference>
<dbReference type="OrthoDB" id="3863176at2"/>
<dbReference type="GO" id="GO:0016787">
    <property type="term" value="F:hydrolase activity"/>
    <property type="evidence" value="ECO:0007669"/>
    <property type="project" value="UniProtKB-KW"/>
</dbReference>
<dbReference type="Pfam" id="PF00144">
    <property type="entry name" value="Beta-lactamase"/>
    <property type="match status" value="1"/>
</dbReference>
<proteinExistence type="predicted"/>
<dbReference type="SUPFAM" id="SSF56601">
    <property type="entry name" value="beta-lactamase/transpeptidase-like"/>
    <property type="match status" value="1"/>
</dbReference>
<feature type="domain" description="Beta-lactamase-related" evidence="1">
    <location>
        <begin position="54"/>
        <end position="386"/>
    </location>
</feature>
<reference evidence="2 3" key="1">
    <citation type="submission" date="2018-06" db="EMBL/GenBank/DDBJ databases">
        <title>Sphaerisporangium craniellae sp. nov., isolated from a marine sponge in the South China Sea.</title>
        <authorList>
            <person name="Li L."/>
        </authorList>
    </citation>
    <scope>NUCLEOTIDE SEQUENCE [LARGE SCALE GENOMIC DNA]</scope>
    <source>
        <strain evidence="2 3">LHW63015</strain>
    </source>
</reference>
<protein>
    <submittedName>
        <fullName evidence="2">Serine hydrolase</fullName>
    </submittedName>
</protein>
<sequence length="408" mass="44854">MNGDHRMIRQPSRRSALGLMGAIPVAGALPAALTSRGRTPRELAPGGEYDEYIAALAAKDEFSGTILLAHRGETVLARAYGMADKARSIPNRVGTIFNLASASKPFTALAIMQLVARDKVKLHETLGTYLDGFPPESAGHVTVHQMLTHTCGLGDFQLDQEYQDNAETWTTEATTMDGIMAAVRRTPPKYTPGTRYEYSSSGIAVLGAIVARVSGQSYYDYVREHIFTPAGMTRTDFFDKPRWEKDARFAHPYWHDQAGRPIDGLHRPPPPLPSGHRGFAPYIGNPGGGGFSTAGDLVRLDRALRRGRLLDAAYTELFMTLKHPTPPASPSVQVTGSAYGLIATMYDHRWLAGHGGSMVAGGTTNWTIYRDLHWTGVILTNYSKTDIRSIMNRERSFVTRYATRPSRE</sequence>
<evidence type="ECO:0000313" key="2">
    <source>
        <dbReference type="EMBL" id="RBQ15802.1"/>
    </source>
</evidence>
<evidence type="ECO:0000313" key="3">
    <source>
        <dbReference type="Proteomes" id="UP000253303"/>
    </source>
</evidence>
<dbReference type="PANTHER" id="PTHR43283">
    <property type="entry name" value="BETA-LACTAMASE-RELATED"/>
    <property type="match status" value="1"/>
</dbReference>
<accession>A0A366LRH4</accession>
<dbReference type="AlphaFoldDB" id="A0A366LRH4"/>
<evidence type="ECO:0000259" key="1">
    <source>
        <dbReference type="Pfam" id="PF00144"/>
    </source>
</evidence>
<dbReference type="Proteomes" id="UP000253303">
    <property type="component" value="Unassembled WGS sequence"/>
</dbReference>
<name>A0A366LRH4_9ACTN</name>
<keyword evidence="2" id="KW-0378">Hydrolase</keyword>
<comment type="caution">
    <text evidence="2">The sequence shown here is derived from an EMBL/GenBank/DDBJ whole genome shotgun (WGS) entry which is preliminary data.</text>
</comment>
<organism evidence="2 3">
    <name type="scientific">Spongiactinospora rosea</name>
    <dbReference type="NCBI Taxonomy" id="2248750"/>
    <lineage>
        <taxon>Bacteria</taxon>
        <taxon>Bacillati</taxon>
        <taxon>Actinomycetota</taxon>
        <taxon>Actinomycetes</taxon>
        <taxon>Streptosporangiales</taxon>
        <taxon>Streptosporangiaceae</taxon>
        <taxon>Spongiactinospora</taxon>
    </lineage>
</organism>
<dbReference type="Gene3D" id="3.40.710.10">
    <property type="entry name" value="DD-peptidase/beta-lactamase superfamily"/>
    <property type="match status" value="1"/>
</dbReference>
<dbReference type="InterPro" id="IPR001466">
    <property type="entry name" value="Beta-lactam-related"/>
</dbReference>
<dbReference type="InterPro" id="IPR012338">
    <property type="entry name" value="Beta-lactam/transpept-like"/>
</dbReference>
<keyword evidence="3" id="KW-1185">Reference proteome</keyword>
<dbReference type="EMBL" id="QMEY01000020">
    <property type="protein sequence ID" value="RBQ15802.1"/>
    <property type="molecule type" value="Genomic_DNA"/>
</dbReference>
<gene>
    <name evidence="2" type="ORF">DP939_32815</name>
</gene>